<gene>
    <name evidence="3" type="ORF">Q5H94_09130</name>
</gene>
<accession>A0ABT8ZY35</accession>
<proteinExistence type="predicted"/>
<feature type="transmembrane region" description="Helical" evidence="2">
    <location>
        <begin position="63"/>
        <end position="87"/>
    </location>
</feature>
<name>A0ABT8ZY35_9SPHN</name>
<dbReference type="RefSeq" id="WP_304560951.1">
    <property type="nucleotide sequence ID" value="NZ_JAUQSZ010000005.1"/>
</dbReference>
<feature type="region of interest" description="Disordered" evidence="1">
    <location>
        <begin position="249"/>
        <end position="276"/>
    </location>
</feature>
<dbReference type="EMBL" id="JAUQSZ010000005">
    <property type="protein sequence ID" value="MDO7842490.1"/>
    <property type="molecule type" value="Genomic_DNA"/>
</dbReference>
<keyword evidence="4" id="KW-1185">Reference proteome</keyword>
<feature type="transmembrane region" description="Helical" evidence="2">
    <location>
        <begin position="9"/>
        <end position="32"/>
    </location>
</feature>
<keyword evidence="2" id="KW-0812">Transmembrane</keyword>
<keyword evidence="2" id="KW-0472">Membrane</keyword>
<dbReference type="Proteomes" id="UP001176468">
    <property type="component" value="Unassembled WGS sequence"/>
</dbReference>
<evidence type="ECO:0000313" key="4">
    <source>
        <dbReference type="Proteomes" id="UP001176468"/>
    </source>
</evidence>
<evidence type="ECO:0000256" key="1">
    <source>
        <dbReference type="SAM" id="MobiDB-lite"/>
    </source>
</evidence>
<reference evidence="3" key="1">
    <citation type="submission" date="2023-07" db="EMBL/GenBank/DDBJ databases">
        <authorList>
            <person name="Kim M.K."/>
        </authorList>
    </citation>
    <scope>NUCLEOTIDE SEQUENCE</scope>
    <source>
        <strain evidence="3">CA1-15</strain>
    </source>
</reference>
<sequence length="276" mass="29662">MVASPRQRLILPLAPLGAGVCGVFVALAFLLMPISVLESLVLDSGIPAILDVAQPPLHATARFVLALGGGAAVAGIAWFGLFVTFGARQIVLSPERTFAGEAQTLRRADSHPDAPPRKPLSAVLELGTPFLEVRAQTAEPTRPEPEDAHFEPVVEAPAPIPVEMPEERPLPTDLDIPLVAYDPVAMFSRHNRPAPAPKPPLAPRERLEVFELTPMVRAPEEPALTPPASTASIRNLLDRLETSVAKRDAELAAKRPAESKESIRDTLDTLRTLATR</sequence>
<evidence type="ECO:0000256" key="2">
    <source>
        <dbReference type="SAM" id="Phobius"/>
    </source>
</evidence>
<comment type="caution">
    <text evidence="3">The sequence shown here is derived from an EMBL/GenBank/DDBJ whole genome shotgun (WGS) entry which is preliminary data.</text>
</comment>
<organism evidence="3 4">
    <name type="scientific">Sphingomonas immobilis</name>
    <dbReference type="NCBI Taxonomy" id="3063997"/>
    <lineage>
        <taxon>Bacteria</taxon>
        <taxon>Pseudomonadati</taxon>
        <taxon>Pseudomonadota</taxon>
        <taxon>Alphaproteobacteria</taxon>
        <taxon>Sphingomonadales</taxon>
        <taxon>Sphingomonadaceae</taxon>
        <taxon>Sphingomonas</taxon>
    </lineage>
</organism>
<feature type="compositionally biased region" description="Basic and acidic residues" evidence="1">
    <location>
        <begin position="249"/>
        <end position="268"/>
    </location>
</feature>
<protein>
    <submittedName>
        <fullName evidence="3">Uncharacterized protein</fullName>
    </submittedName>
</protein>
<evidence type="ECO:0000313" key="3">
    <source>
        <dbReference type="EMBL" id="MDO7842490.1"/>
    </source>
</evidence>
<keyword evidence="2" id="KW-1133">Transmembrane helix</keyword>